<keyword evidence="2" id="KW-1185">Reference proteome</keyword>
<evidence type="ECO:0000313" key="2">
    <source>
        <dbReference type="Proteomes" id="UP001342418"/>
    </source>
</evidence>
<dbReference type="Proteomes" id="UP001342418">
    <property type="component" value="Chromosome"/>
</dbReference>
<name>A0ABY5MG05_9HYPH</name>
<sequence length="51" mass="5764">MDTHRNIEKLSNRDQRWLGLGLAFGALLKQIFDNKDTRGGANVQPDACHQL</sequence>
<organism evidence="1 2">
    <name type="scientific">Nitratireductor thuwali</name>
    <dbReference type="NCBI Taxonomy" id="2267699"/>
    <lineage>
        <taxon>Bacteria</taxon>
        <taxon>Pseudomonadati</taxon>
        <taxon>Pseudomonadota</taxon>
        <taxon>Alphaproteobacteria</taxon>
        <taxon>Hyphomicrobiales</taxon>
        <taxon>Phyllobacteriaceae</taxon>
        <taxon>Nitratireductor</taxon>
    </lineage>
</organism>
<protein>
    <submittedName>
        <fullName evidence="1">Uncharacterized protein</fullName>
    </submittedName>
</protein>
<dbReference type="RefSeq" id="WP_338528181.1">
    <property type="nucleotide sequence ID" value="NZ_CP030941.1"/>
</dbReference>
<reference evidence="1 2" key="1">
    <citation type="submission" date="2018-07" db="EMBL/GenBank/DDBJ databases">
        <title>Genome sequence of Nitratireductor thuwali#1536.</title>
        <authorList>
            <person name="Michoud G."/>
            <person name="Merlino G."/>
            <person name="Sefrji F.O."/>
            <person name="Daffonchio D."/>
        </authorList>
    </citation>
    <scope>NUCLEOTIDE SEQUENCE [LARGE SCALE GENOMIC DNA]</scope>
    <source>
        <strain evidence="2">Nit1536</strain>
    </source>
</reference>
<accession>A0ABY5MG05</accession>
<gene>
    <name evidence="1" type="ORF">NTH_00125</name>
</gene>
<proteinExistence type="predicted"/>
<evidence type="ECO:0000313" key="1">
    <source>
        <dbReference type="EMBL" id="UUP15687.1"/>
    </source>
</evidence>
<dbReference type="EMBL" id="CP030941">
    <property type="protein sequence ID" value="UUP15687.1"/>
    <property type="molecule type" value="Genomic_DNA"/>
</dbReference>